<sequence>MRHDLSLRSGDLTLSPLQDQDIAPLMALAAAHAPEYARMGTLPDTLAFYHGGLDAPDQQVFVAQVAGEYAGSTRYMELRPAHRRLEIGSTWLAPQFMRTGVNRGFKRLLMEHAFEVMGMQRVELKTDLLNTRSQTAIEGLGAVREGVLRKHMLRPDGSSRDSVMFSVTDNEWPQVKARLEAGRLLR</sequence>
<dbReference type="SUPFAM" id="SSF55729">
    <property type="entry name" value="Acyl-CoA N-acyltransferases (Nat)"/>
    <property type="match status" value="1"/>
</dbReference>
<dbReference type="KEGG" id="dsc:ABOD76_11540"/>
<feature type="domain" description="N-acetyltransferase" evidence="1">
    <location>
        <begin position="12"/>
        <end position="170"/>
    </location>
</feature>
<protein>
    <submittedName>
        <fullName evidence="2">GNAT family protein</fullName>
        <ecNumber evidence="2">2.-.-.-</ecNumber>
    </submittedName>
</protein>
<name>A0AAU7UFN5_9DEIO</name>
<dbReference type="EC" id="2.-.-.-" evidence="2"/>
<dbReference type="InterPro" id="IPR016181">
    <property type="entry name" value="Acyl_CoA_acyltransferase"/>
</dbReference>
<dbReference type="EMBL" id="CP158299">
    <property type="protein sequence ID" value="XBV86909.1"/>
    <property type="molecule type" value="Genomic_DNA"/>
</dbReference>
<reference evidence="2" key="1">
    <citation type="submission" date="2024-06" db="EMBL/GenBank/DDBJ databases">
        <title>Draft Genome Sequence of Deinococcus sonorensis Type Strain KR-87, a Biofilm Producing Representative of the Genus Deinococcus.</title>
        <authorList>
            <person name="Boren L.S."/>
            <person name="Grosso R.A."/>
            <person name="Hugenberg-Cox A.N."/>
            <person name="Hill J.T.E."/>
            <person name="Albert C.M."/>
            <person name="Tuohy J.M."/>
        </authorList>
    </citation>
    <scope>NUCLEOTIDE SEQUENCE</scope>
    <source>
        <strain evidence="2">KR-87</strain>
    </source>
</reference>
<dbReference type="Pfam" id="PF13302">
    <property type="entry name" value="Acetyltransf_3"/>
    <property type="match status" value="1"/>
</dbReference>
<dbReference type="InterPro" id="IPR000182">
    <property type="entry name" value="GNAT_dom"/>
</dbReference>
<evidence type="ECO:0000259" key="1">
    <source>
        <dbReference type="PROSITE" id="PS51186"/>
    </source>
</evidence>
<gene>
    <name evidence="2" type="ORF">ABOD76_11540</name>
</gene>
<dbReference type="Gene3D" id="3.40.630.30">
    <property type="match status" value="1"/>
</dbReference>
<dbReference type="PANTHER" id="PTHR43610:SF1">
    <property type="entry name" value="N-ACETYLTRANSFERASE DOMAIN-CONTAINING PROTEIN"/>
    <property type="match status" value="1"/>
</dbReference>
<dbReference type="AlphaFoldDB" id="A0AAU7UFN5"/>
<proteinExistence type="predicted"/>
<dbReference type="GO" id="GO:0016747">
    <property type="term" value="F:acyltransferase activity, transferring groups other than amino-acyl groups"/>
    <property type="evidence" value="ECO:0007669"/>
    <property type="project" value="InterPro"/>
</dbReference>
<evidence type="ECO:0000313" key="2">
    <source>
        <dbReference type="EMBL" id="XBV86909.1"/>
    </source>
</evidence>
<accession>A0AAU7UFN5</accession>
<organism evidence="2">
    <name type="scientific">Deinococcus sonorensis KR-87</name>
    <dbReference type="NCBI Taxonomy" id="694439"/>
    <lineage>
        <taxon>Bacteria</taxon>
        <taxon>Thermotogati</taxon>
        <taxon>Deinococcota</taxon>
        <taxon>Deinococci</taxon>
        <taxon>Deinococcales</taxon>
        <taxon>Deinococcaceae</taxon>
        <taxon>Deinococcus</taxon>
    </lineage>
</organism>
<dbReference type="PANTHER" id="PTHR43610">
    <property type="entry name" value="BLL6696 PROTEIN"/>
    <property type="match status" value="1"/>
</dbReference>
<dbReference type="PROSITE" id="PS51186">
    <property type="entry name" value="GNAT"/>
    <property type="match status" value="1"/>
</dbReference>
<dbReference type="RefSeq" id="WP_350245000.1">
    <property type="nucleotide sequence ID" value="NZ_CP158299.1"/>
</dbReference>
<keyword evidence="2" id="KW-0808">Transferase</keyword>